<comment type="similarity">
    <text evidence="2">Belongs to the class-V pyridoxal-phosphate-dependent aminotransferase family. NifS/IscS subfamily.</text>
</comment>
<comment type="caution">
    <text evidence="12">The sequence shown here is derived from an EMBL/GenBank/DDBJ whole genome shotgun (WGS) entry which is preliminary data.</text>
</comment>
<feature type="domain" description="Aminotransferase class V" evidence="11">
    <location>
        <begin position="2"/>
        <end position="355"/>
    </location>
</feature>
<evidence type="ECO:0000313" key="12">
    <source>
        <dbReference type="EMBL" id="HIU90424.1"/>
    </source>
</evidence>
<sequence>MIYFDNCATTRTDDDIAALITKYQTETFFNPSARSSFSAEVSRNISVAREKVSRAFGAQNYAVYFTSGGTESNNTAILGSLKSKKGNIVATAAEHSSVYNVLLYLQSKGYEVRLAKVLPDGHIDTDDFLSRVDENTLLACFMHVNNETGAVNDVAGINAAVKEINPRAVTFSDGIQAVGKIPVNLADSVDLYTLSGHKLHAGKGIGALFVKNGVHINALLLGGGQEKGLRSGTEYAGGIMALGEACQRAVQNVDKNTENFLHYKQLIRQELNCRYVELCKENCSPAIMTVAFEKLKGEVLLHMLEEWDIVVGTGSACSSKNKQSRLAAAIGLPTAFSEGVLRLSFSKYNTAEQARLLGEKLFRCVLRLQKTMGV</sequence>
<comment type="cofactor">
    <cofactor evidence="1 10">
        <name>pyridoxal 5'-phosphate</name>
        <dbReference type="ChEBI" id="CHEBI:597326"/>
    </cofactor>
</comment>
<evidence type="ECO:0000259" key="11">
    <source>
        <dbReference type="Pfam" id="PF00266"/>
    </source>
</evidence>
<dbReference type="InterPro" id="IPR015424">
    <property type="entry name" value="PyrdxlP-dep_Trfase"/>
</dbReference>
<protein>
    <recommendedName>
        <fullName evidence="3">cysteine desulfurase</fullName>
        <ecNumber evidence="3">2.8.1.7</ecNumber>
    </recommendedName>
</protein>
<dbReference type="PANTHER" id="PTHR11601:SF34">
    <property type="entry name" value="CYSTEINE DESULFURASE"/>
    <property type="match status" value="1"/>
</dbReference>
<reference evidence="12" key="2">
    <citation type="journal article" date="2021" name="PeerJ">
        <title>Extensive microbial diversity within the chicken gut microbiome revealed by metagenomics and culture.</title>
        <authorList>
            <person name="Gilroy R."/>
            <person name="Ravi A."/>
            <person name="Getino M."/>
            <person name="Pursley I."/>
            <person name="Horton D.L."/>
            <person name="Alikhan N.F."/>
            <person name="Baker D."/>
            <person name="Gharbi K."/>
            <person name="Hall N."/>
            <person name="Watson M."/>
            <person name="Adriaenssens E.M."/>
            <person name="Foster-Nyarko E."/>
            <person name="Jarju S."/>
            <person name="Secka A."/>
            <person name="Antonio M."/>
            <person name="Oren A."/>
            <person name="Chaudhuri R.R."/>
            <person name="La Ragione R."/>
            <person name="Hildebrand F."/>
            <person name="Pallen M.J."/>
        </authorList>
    </citation>
    <scope>NUCLEOTIDE SEQUENCE</scope>
    <source>
        <strain evidence="12">ChiHjej12B11-7776</strain>
    </source>
</reference>
<evidence type="ECO:0000256" key="8">
    <source>
        <dbReference type="ARBA" id="ARBA00023014"/>
    </source>
</evidence>
<keyword evidence="4" id="KW-0808">Transferase</keyword>
<name>A0A9D1MWC2_9BACT</name>
<dbReference type="PANTHER" id="PTHR11601">
    <property type="entry name" value="CYSTEINE DESULFURYLASE FAMILY MEMBER"/>
    <property type="match status" value="1"/>
</dbReference>
<dbReference type="InterPro" id="IPR020578">
    <property type="entry name" value="Aminotrans_V_PyrdxlP_BS"/>
</dbReference>
<dbReference type="EMBL" id="DVOC01000007">
    <property type="protein sequence ID" value="HIU90424.1"/>
    <property type="molecule type" value="Genomic_DNA"/>
</dbReference>
<dbReference type="GO" id="GO:0046872">
    <property type="term" value="F:metal ion binding"/>
    <property type="evidence" value="ECO:0007669"/>
    <property type="project" value="UniProtKB-KW"/>
</dbReference>
<evidence type="ECO:0000256" key="7">
    <source>
        <dbReference type="ARBA" id="ARBA00023004"/>
    </source>
</evidence>
<accession>A0A9D1MWC2</accession>
<keyword evidence="8" id="KW-0411">Iron-sulfur</keyword>
<dbReference type="InterPro" id="IPR015421">
    <property type="entry name" value="PyrdxlP-dep_Trfase_major"/>
</dbReference>
<dbReference type="EC" id="2.8.1.7" evidence="3"/>
<keyword evidence="6" id="KW-0663">Pyridoxal phosphate</keyword>
<dbReference type="PROSITE" id="PS00595">
    <property type="entry name" value="AA_TRANSFER_CLASS_5"/>
    <property type="match status" value="1"/>
</dbReference>
<evidence type="ECO:0000313" key="13">
    <source>
        <dbReference type="Proteomes" id="UP000886852"/>
    </source>
</evidence>
<evidence type="ECO:0000256" key="9">
    <source>
        <dbReference type="ARBA" id="ARBA00050776"/>
    </source>
</evidence>
<dbReference type="AlphaFoldDB" id="A0A9D1MWC2"/>
<dbReference type="SUPFAM" id="SSF53383">
    <property type="entry name" value="PLP-dependent transferases"/>
    <property type="match status" value="1"/>
</dbReference>
<evidence type="ECO:0000256" key="2">
    <source>
        <dbReference type="ARBA" id="ARBA00006490"/>
    </source>
</evidence>
<evidence type="ECO:0000256" key="10">
    <source>
        <dbReference type="RuleBase" id="RU004504"/>
    </source>
</evidence>
<keyword evidence="5" id="KW-0479">Metal-binding</keyword>
<evidence type="ECO:0000256" key="3">
    <source>
        <dbReference type="ARBA" id="ARBA00012239"/>
    </source>
</evidence>
<evidence type="ECO:0000256" key="6">
    <source>
        <dbReference type="ARBA" id="ARBA00022898"/>
    </source>
</evidence>
<dbReference type="InterPro" id="IPR016454">
    <property type="entry name" value="Cysteine_dSase"/>
</dbReference>
<dbReference type="GO" id="GO:0031071">
    <property type="term" value="F:cysteine desulfurase activity"/>
    <property type="evidence" value="ECO:0007669"/>
    <property type="project" value="UniProtKB-EC"/>
</dbReference>
<gene>
    <name evidence="12" type="ORF">IAC72_00210</name>
</gene>
<dbReference type="InterPro" id="IPR000192">
    <property type="entry name" value="Aminotrans_V_dom"/>
</dbReference>
<dbReference type="PIRSF" id="PIRSF005572">
    <property type="entry name" value="NifS"/>
    <property type="match status" value="1"/>
</dbReference>
<reference evidence="12" key="1">
    <citation type="submission" date="2020-10" db="EMBL/GenBank/DDBJ databases">
        <authorList>
            <person name="Gilroy R."/>
        </authorList>
    </citation>
    <scope>NUCLEOTIDE SEQUENCE</scope>
    <source>
        <strain evidence="12">ChiHjej12B11-7776</strain>
    </source>
</reference>
<dbReference type="Gene3D" id="3.40.640.10">
    <property type="entry name" value="Type I PLP-dependent aspartate aminotransferase-like (Major domain)"/>
    <property type="match status" value="1"/>
</dbReference>
<dbReference type="InterPro" id="IPR015422">
    <property type="entry name" value="PyrdxlP-dep_Trfase_small"/>
</dbReference>
<evidence type="ECO:0000256" key="5">
    <source>
        <dbReference type="ARBA" id="ARBA00022723"/>
    </source>
</evidence>
<evidence type="ECO:0000256" key="1">
    <source>
        <dbReference type="ARBA" id="ARBA00001933"/>
    </source>
</evidence>
<dbReference type="Gene3D" id="3.90.1150.10">
    <property type="entry name" value="Aspartate Aminotransferase, domain 1"/>
    <property type="match status" value="1"/>
</dbReference>
<dbReference type="Proteomes" id="UP000886852">
    <property type="component" value="Unassembled WGS sequence"/>
</dbReference>
<dbReference type="Gene3D" id="1.10.260.50">
    <property type="match status" value="1"/>
</dbReference>
<evidence type="ECO:0000256" key="4">
    <source>
        <dbReference type="ARBA" id="ARBA00022679"/>
    </source>
</evidence>
<organism evidence="12 13">
    <name type="scientific">Candidatus Fimimonas merdipullorum</name>
    <dbReference type="NCBI Taxonomy" id="2840822"/>
    <lineage>
        <taxon>Bacteria</taxon>
        <taxon>Pseudomonadati</taxon>
        <taxon>Myxococcota</taxon>
        <taxon>Myxococcia</taxon>
        <taxon>Myxococcales</taxon>
        <taxon>Cystobacterineae</taxon>
        <taxon>Myxococcaceae</taxon>
        <taxon>Myxococcaceae incertae sedis</taxon>
        <taxon>Candidatus Fimimonas</taxon>
    </lineage>
</organism>
<keyword evidence="7" id="KW-0408">Iron</keyword>
<proteinExistence type="inferred from homology"/>
<dbReference type="GO" id="GO:0051536">
    <property type="term" value="F:iron-sulfur cluster binding"/>
    <property type="evidence" value="ECO:0007669"/>
    <property type="project" value="UniProtKB-KW"/>
</dbReference>
<dbReference type="Pfam" id="PF00266">
    <property type="entry name" value="Aminotran_5"/>
    <property type="match status" value="1"/>
</dbReference>
<comment type="catalytic activity">
    <reaction evidence="9">
        <text>(sulfur carrier)-H + L-cysteine = (sulfur carrier)-SH + L-alanine</text>
        <dbReference type="Rhea" id="RHEA:43892"/>
        <dbReference type="Rhea" id="RHEA-COMP:14737"/>
        <dbReference type="Rhea" id="RHEA-COMP:14739"/>
        <dbReference type="ChEBI" id="CHEBI:29917"/>
        <dbReference type="ChEBI" id="CHEBI:35235"/>
        <dbReference type="ChEBI" id="CHEBI:57972"/>
        <dbReference type="ChEBI" id="CHEBI:64428"/>
        <dbReference type="EC" id="2.8.1.7"/>
    </reaction>
</comment>